<reference evidence="1" key="2">
    <citation type="journal article" date="2015" name="Fish Shellfish Immunol.">
        <title>Early steps in the European eel (Anguilla anguilla)-Vibrio vulnificus interaction in the gills: Role of the RtxA13 toxin.</title>
        <authorList>
            <person name="Callol A."/>
            <person name="Pajuelo D."/>
            <person name="Ebbesson L."/>
            <person name="Teles M."/>
            <person name="MacKenzie S."/>
            <person name="Amaro C."/>
        </authorList>
    </citation>
    <scope>NUCLEOTIDE SEQUENCE</scope>
</reference>
<organism evidence="1">
    <name type="scientific">Anguilla anguilla</name>
    <name type="common">European freshwater eel</name>
    <name type="synonym">Muraena anguilla</name>
    <dbReference type="NCBI Taxonomy" id="7936"/>
    <lineage>
        <taxon>Eukaryota</taxon>
        <taxon>Metazoa</taxon>
        <taxon>Chordata</taxon>
        <taxon>Craniata</taxon>
        <taxon>Vertebrata</taxon>
        <taxon>Euteleostomi</taxon>
        <taxon>Actinopterygii</taxon>
        <taxon>Neopterygii</taxon>
        <taxon>Teleostei</taxon>
        <taxon>Anguilliformes</taxon>
        <taxon>Anguillidae</taxon>
        <taxon>Anguilla</taxon>
    </lineage>
</organism>
<dbReference type="EMBL" id="GBXM01107548">
    <property type="protein sequence ID" value="JAH01029.1"/>
    <property type="molecule type" value="Transcribed_RNA"/>
</dbReference>
<sequence>MLYSEYFTFLFAVVEFIAYRRYSL</sequence>
<name>A0A0E9P948_ANGAN</name>
<reference evidence="1" key="1">
    <citation type="submission" date="2014-11" db="EMBL/GenBank/DDBJ databases">
        <authorList>
            <person name="Amaro Gonzalez C."/>
        </authorList>
    </citation>
    <scope>NUCLEOTIDE SEQUENCE</scope>
</reference>
<dbReference type="AlphaFoldDB" id="A0A0E9P948"/>
<proteinExistence type="predicted"/>
<protein>
    <submittedName>
        <fullName evidence="1">Uncharacterized protein</fullName>
    </submittedName>
</protein>
<dbReference type="EMBL" id="GBXM01103303">
    <property type="protein sequence ID" value="JAH05274.1"/>
    <property type="molecule type" value="Transcribed_RNA"/>
</dbReference>
<evidence type="ECO:0000313" key="1">
    <source>
        <dbReference type="EMBL" id="JAH01029.1"/>
    </source>
</evidence>
<accession>A0A0E9P948</accession>